<evidence type="ECO:0000256" key="2">
    <source>
        <dbReference type="ARBA" id="ARBA00023235"/>
    </source>
</evidence>
<sequence>MANKAVKYYVVDAFTDAAFKGNPAAVCLMGDDVERDEEWLKAVAMEFNLSETCYLTRIADSGEGANPRFRLRWFTPVEEVYLCGHATLASAHVLFSSGLVQGNTIEFLTLSGILTAKRIPGVKEEKTSIELDFPAIHVQECDPLEFPSIPVTLNGAPMISVNKMDCGRDIIVELSSGEVVANLQPQFEEIEKCTASGVIVTGIAPSGSGFDFFSRFFCPKLKINEDPVCGSAHCALVPYWSKKLGKKNFTAYMASPRGGILDLDLDEENNRVRIRGRAITVMEGSLLA</sequence>
<keyword evidence="5" id="KW-1185">Reference proteome</keyword>
<dbReference type="Pfam" id="PF02567">
    <property type="entry name" value="PhzC-PhzF"/>
    <property type="match status" value="1"/>
</dbReference>
<accession>A0AAP0E7Z5</accession>
<comment type="caution">
    <text evidence="4">The sequence shown here is derived from an EMBL/GenBank/DDBJ whole genome shotgun (WGS) entry which is preliminary data.</text>
</comment>
<feature type="active site" evidence="3">
    <location>
        <position position="51"/>
    </location>
</feature>
<dbReference type="InterPro" id="IPR003719">
    <property type="entry name" value="Phenazine_PhzF-like"/>
</dbReference>
<evidence type="ECO:0000313" key="5">
    <source>
        <dbReference type="Proteomes" id="UP001420932"/>
    </source>
</evidence>
<name>A0AAP0E7Z5_9MAGN</name>
<gene>
    <name evidence="4" type="ORF">Syun_029097</name>
</gene>
<dbReference type="EMBL" id="JBBNAF010000013">
    <property type="protein sequence ID" value="KAK9086703.1"/>
    <property type="molecule type" value="Genomic_DNA"/>
</dbReference>
<evidence type="ECO:0000256" key="3">
    <source>
        <dbReference type="PIRSR" id="PIRSR016184-1"/>
    </source>
</evidence>
<evidence type="ECO:0000256" key="1">
    <source>
        <dbReference type="ARBA" id="ARBA00008270"/>
    </source>
</evidence>
<reference evidence="4 5" key="1">
    <citation type="submission" date="2024-01" db="EMBL/GenBank/DDBJ databases">
        <title>Genome assemblies of Stephania.</title>
        <authorList>
            <person name="Yang L."/>
        </authorList>
    </citation>
    <scope>NUCLEOTIDE SEQUENCE [LARGE SCALE GENOMIC DNA]</scope>
    <source>
        <strain evidence="4">YNDBR</strain>
        <tissue evidence="4">Leaf</tissue>
    </source>
</reference>
<keyword evidence="2" id="KW-0413">Isomerase</keyword>
<dbReference type="Proteomes" id="UP001420932">
    <property type="component" value="Unassembled WGS sequence"/>
</dbReference>
<dbReference type="GO" id="GO:0016853">
    <property type="term" value="F:isomerase activity"/>
    <property type="evidence" value="ECO:0007669"/>
    <property type="project" value="UniProtKB-KW"/>
</dbReference>
<evidence type="ECO:0008006" key="6">
    <source>
        <dbReference type="Google" id="ProtNLM"/>
    </source>
</evidence>
<protein>
    <recommendedName>
        <fullName evidence="6">Phenazine biosynthesis protein</fullName>
    </recommendedName>
</protein>
<dbReference type="GO" id="GO:0005737">
    <property type="term" value="C:cytoplasm"/>
    <property type="evidence" value="ECO:0007669"/>
    <property type="project" value="TreeGrafter"/>
</dbReference>
<organism evidence="4 5">
    <name type="scientific">Stephania yunnanensis</name>
    <dbReference type="NCBI Taxonomy" id="152371"/>
    <lineage>
        <taxon>Eukaryota</taxon>
        <taxon>Viridiplantae</taxon>
        <taxon>Streptophyta</taxon>
        <taxon>Embryophyta</taxon>
        <taxon>Tracheophyta</taxon>
        <taxon>Spermatophyta</taxon>
        <taxon>Magnoliopsida</taxon>
        <taxon>Ranunculales</taxon>
        <taxon>Menispermaceae</taxon>
        <taxon>Menispermoideae</taxon>
        <taxon>Cissampelideae</taxon>
        <taxon>Stephania</taxon>
    </lineage>
</organism>
<proteinExistence type="inferred from homology"/>
<dbReference type="NCBIfam" id="TIGR00654">
    <property type="entry name" value="PhzF_family"/>
    <property type="match status" value="1"/>
</dbReference>
<evidence type="ECO:0000313" key="4">
    <source>
        <dbReference type="EMBL" id="KAK9086703.1"/>
    </source>
</evidence>
<dbReference type="AlphaFoldDB" id="A0AAP0E7Z5"/>
<dbReference type="PIRSF" id="PIRSF016184">
    <property type="entry name" value="PhzC_PhzF"/>
    <property type="match status" value="1"/>
</dbReference>
<dbReference type="SUPFAM" id="SSF54506">
    <property type="entry name" value="Diaminopimelate epimerase-like"/>
    <property type="match status" value="1"/>
</dbReference>
<dbReference type="PANTHER" id="PTHR13774">
    <property type="entry name" value="PHENAZINE BIOSYNTHESIS PROTEIN"/>
    <property type="match status" value="1"/>
</dbReference>
<comment type="similarity">
    <text evidence="1">Belongs to the PhzF family.</text>
</comment>
<dbReference type="Gene3D" id="3.10.310.10">
    <property type="entry name" value="Diaminopimelate Epimerase, Chain A, domain 1"/>
    <property type="match status" value="2"/>
</dbReference>
<dbReference type="PANTHER" id="PTHR13774:SF17">
    <property type="entry name" value="PHENAZINE BIOSYNTHESIS-LIKE DOMAIN-CONTAINING PROTEIN"/>
    <property type="match status" value="1"/>
</dbReference>